<comment type="caution">
    <text evidence="1">The sequence shown here is derived from an EMBL/GenBank/DDBJ whole genome shotgun (WGS) entry which is preliminary data.</text>
</comment>
<keyword evidence="2" id="KW-1185">Reference proteome</keyword>
<gene>
    <name evidence="1" type="ORF">F4820DRAFT_11702</name>
</gene>
<proteinExistence type="predicted"/>
<evidence type="ECO:0000313" key="1">
    <source>
        <dbReference type="EMBL" id="KAI4869491.1"/>
    </source>
</evidence>
<evidence type="ECO:0000313" key="2">
    <source>
        <dbReference type="Proteomes" id="UP001497700"/>
    </source>
</evidence>
<reference evidence="1 2" key="1">
    <citation type="journal article" date="2022" name="New Phytol.">
        <title>Ecological generalism drives hyperdiversity of secondary metabolite gene clusters in xylarialean endophytes.</title>
        <authorList>
            <person name="Franco M.E.E."/>
            <person name="Wisecaver J.H."/>
            <person name="Arnold A.E."/>
            <person name="Ju Y.M."/>
            <person name="Slot J.C."/>
            <person name="Ahrendt S."/>
            <person name="Moore L.P."/>
            <person name="Eastman K.E."/>
            <person name="Scott K."/>
            <person name="Konkel Z."/>
            <person name="Mondo S.J."/>
            <person name="Kuo A."/>
            <person name="Hayes R.D."/>
            <person name="Haridas S."/>
            <person name="Andreopoulos B."/>
            <person name="Riley R."/>
            <person name="LaButti K."/>
            <person name="Pangilinan J."/>
            <person name="Lipzen A."/>
            <person name="Amirebrahimi M."/>
            <person name="Yan J."/>
            <person name="Adam C."/>
            <person name="Keymanesh K."/>
            <person name="Ng V."/>
            <person name="Louie K."/>
            <person name="Northen T."/>
            <person name="Drula E."/>
            <person name="Henrissat B."/>
            <person name="Hsieh H.M."/>
            <person name="Youens-Clark K."/>
            <person name="Lutzoni F."/>
            <person name="Miadlikowska J."/>
            <person name="Eastwood D.C."/>
            <person name="Hamelin R.C."/>
            <person name="Grigoriev I.V."/>
            <person name="U'Ren J.M."/>
        </authorList>
    </citation>
    <scope>NUCLEOTIDE SEQUENCE [LARGE SCALE GENOMIC DNA]</scope>
    <source>
        <strain evidence="1 2">CBS 119005</strain>
    </source>
</reference>
<sequence length="273" mass="30055">MAEAYCACIIANVEGLKHIPLPSDVELKLTLEALDTRARRVESRSYITPPPPMLDASWDSLTWRVCRLARLRTGRRILKKAPPLSDIVSLPFLRSLMTTLDGFQPQPLHPLHLQQVQLAQRSFSWPEKDDVEDKEFLGRVAQWLCHIAGLRGFQVENTTFELKSICSLAIDLSLETESGPPFARGPGMVPPMPGARVVPGRVGCCNCCTHGCQGPPGPGRGRAPSVSSVASSRSGRGGCAKWKLFGWVKKLAFWRRKRVTDDDASSLAETLAD</sequence>
<dbReference type="EMBL" id="MU393430">
    <property type="protein sequence ID" value="KAI4869491.1"/>
    <property type="molecule type" value="Genomic_DNA"/>
</dbReference>
<protein>
    <submittedName>
        <fullName evidence="1">Uncharacterized protein</fullName>
    </submittedName>
</protein>
<name>A0ACB9ZD48_9PEZI</name>
<accession>A0ACB9ZD48</accession>
<organism evidence="1 2">
    <name type="scientific">Hypoxylon rubiginosum</name>
    <dbReference type="NCBI Taxonomy" id="110542"/>
    <lineage>
        <taxon>Eukaryota</taxon>
        <taxon>Fungi</taxon>
        <taxon>Dikarya</taxon>
        <taxon>Ascomycota</taxon>
        <taxon>Pezizomycotina</taxon>
        <taxon>Sordariomycetes</taxon>
        <taxon>Xylariomycetidae</taxon>
        <taxon>Xylariales</taxon>
        <taxon>Hypoxylaceae</taxon>
        <taxon>Hypoxylon</taxon>
    </lineage>
</organism>
<dbReference type="Proteomes" id="UP001497700">
    <property type="component" value="Unassembled WGS sequence"/>
</dbReference>